<dbReference type="FunFam" id="1.25.40.10:FF:000344">
    <property type="entry name" value="Pentatricopeptide repeat-containing protein"/>
    <property type="match status" value="1"/>
</dbReference>
<feature type="repeat" description="PPR" evidence="2">
    <location>
        <begin position="449"/>
        <end position="479"/>
    </location>
</feature>
<dbReference type="PANTHER" id="PTHR47926">
    <property type="entry name" value="PENTATRICOPEPTIDE REPEAT-CONTAINING PROTEIN"/>
    <property type="match status" value="1"/>
</dbReference>
<dbReference type="InterPro" id="IPR046848">
    <property type="entry name" value="E_motif"/>
</dbReference>
<dbReference type="InterPro" id="IPR046849">
    <property type="entry name" value="E2_motif"/>
</dbReference>
<keyword evidence="4" id="KW-1185">Reference proteome</keyword>
<dbReference type="InterPro" id="IPR046960">
    <property type="entry name" value="PPR_At4g14850-like_plant"/>
</dbReference>
<dbReference type="FunFam" id="1.25.40.10:FF:000361">
    <property type="entry name" value="Pentatricopeptide repeat-containing protein chloroplastic"/>
    <property type="match status" value="1"/>
</dbReference>
<dbReference type="Proteomes" id="UP000504607">
    <property type="component" value="Chromosome 1"/>
</dbReference>
<feature type="repeat" description="PPR" evidence="2">
    <location>
        <begin position="414"/>
        <end position="448"/>
    </location>
</feature>
<evidence type="ECO:0000256" key="2">
    <source>
        <dbReference type="PROSITE-ProRule" id="PRU00708"/>
    </source>
</evidence>
<evidence type="ECO:0000313" key="4">
    <source>
        <dbReference type="Proteomes" id="UP000504607"/>
    </source>
</evidence>
<dbReference type="RefSeq" id="XP_010931478.1">
    <property type="nucleotide sequence ID" value="XM_010933176.3"/>
</dbReference>
<dbReference type="InterPro" id="IPR002885">
    <property type="entry name" value="PPR_rpt"/>
</dbReference>
<dbReference type="Pfam" id="PF20431">
    <property type="entry name" value="E_motif"/>
    <property type="match status" value="1"/>
</dbReference>
<dbReference type="Pfam" id="PF13041">
    <property type="entry name" value="PPR_2"/>
    <property type="match status" value="2"/>
</dbReference>
<dbReference type="FunFam" id="1.25.40.10:FF:000144">
    <property type="entry name" value="Pentatricopeptide repeat-containing protein, mitochondrial"/>
    <property type="match status" value="1"/>
</dbReference>
<evidence type="ECO:0000313" key="5">
    <source>
        <dbReference type="RefSeq" id="XP_010931478.1"/>
    </source>
</evidence>
<dbReference type="PROSITE" id="PS51375">
    <property type="entry name" value="PPR"/>
    <property type="match status" value="5"/>
</dbReference>
<feature type="repeat" description="PPR" evidence="2">
    <location>
        <begin position="111"/>
        <end position="145"/>
    </location>
</feature>
<dbReference type="GO" id="GO:0008270">
    <property type="term" value="F:zinc ion binding"/>
    <property type="evidence" value="ECO:0007669"/>
    <property type="project" value="InterPro"/>
</dbReference>
<dbReference type="OrthoDB" id="185373at2759"/>
<dbReference type="AlphaFoldDB" id="A0A6I9RS52"/>
<dbReference type="GeneID" id="105052382"/>
<dbReference type="NCBIfam" id="TIGR00756">
    <property type="entry name" value="PPR"/>
    <property type="match status" value="5"/>
</dbReference>
<name>A0A6I9RS52_ELAGV</name>
<sequence>MNAFPLLKSLDFQPRILPPSFLFSLYIRLFRTPSVERAITEPLNSLQCGHLLQIITNFKSLEKGRRLHAHMVASGVLLDNTYLSTKLCAMYAICGSMADARALFDGIALKNPFLWNVMVRGYACSGFPLKALDLYRDMLRSGRKADNFTYPFVLMACGDLLLIEVGKKIHSQIIVCGYESDVYVSNSLLSMYSKFGEMKLAQDLFDKMLAKDLTSWNTMISGYAKNNDSVRALTVFAVLAMGGGGMDRATLLSILPACANTAALKQGKEIHAYMLRNSLEFDEFLINALIDVYVNSDFIAGARCLFEKISRKDTVSWNSLIAGYARHGDAVESLKLFCQMNSEGMFPDEITLVSVLGACDRIAALQFGWSLHAYLTRKGFDNMVIVGTALIDMYAKCGSLDCSRQAFDEMPMKNLVSWTAMISGYGLHGRGREAVACFNEMKRKNMGPDKITFTSVISACSHAGLVDEAKEIFNQMSKEYSISPSVEHYSCMVDLLGRAGHLDEVYKLILDMNVEPNVDVWVAFLSACRIHHNVELAEIAAQNAFRFNPKGIGAYVSLSNLYAVEKRWSDVERVRATARMNGLKKPPGCSFIELDMEIHRFLVGDKSHPQSKSIYAKLDELRQQLKKAGYIPDTSTVFYDVEENVKEKMLWDHSERLAIAFALLNTSPGMTIRITKNLRVCGDCHTATKLISKLVSREIVVRDAHRFHHFRNGSCSCGDYW</sequence>
<organism evidence="4 5">
    <name type="scientific">Elaeis guineensis var. tenera</name>
    <name type="common">Oil palm</name>
    <dbReference type="NCBI Taxonomy" id="51953"/>
    <lineage>
        <taxon>Eukaryota</taxon>
        <taxon>Viridiplantae</taxon>
        <taxon>Streptophyta</taxon>
        <taxon>Embryophyta</taxon>
        <taxon>Tracheophyta</taxon>
        <taxon>Spermatophyta</taxon>
        <taxon>Magnoliopsida</taxon>
        <taxon>Liliopsida</taxon>
        <taxon>Arecaceae</taxon>
        <taxon>Arecoideae</taxon>
        <taxon>Cocoseae</taxon>
        <taxon>Elaeidinae</taxon>
        <taxon>Elaeis</taxon>
    </lineage>
</organism>
<reference evidence="5 6" key="1">
    <citation type="submission" date="2025-04" db="UniProtKB">
        <authorList>
            <consortium name="RefSeq"/>
        </authorList>
    </citation>
    <scope>IDENTIFICATION</scope>
</reference>
<dbReference type="KEGG" id="egu:105052382"/>
<proteinExistence type="predicted"/>
<dbReference type="GO" id="GO:0009451">
    <property type="term" value="P:RNA modification"/>
    <property type="evidence" value="ECO:0007669"/>
    <property type="project" value="InterPro"/>
</dbReference>
<evidence type="ECO:0000259" key="3">
    <source>
        <dbReference type="Pfam" id="PF14432"/>
    </source>
</evidence>
<feature type="repeat" description="PPR" evidence="2">
    <location>
        <begin position="313"/>
        <end position="347"/>
    </location>
</feature>
<gene>
    <name evidence="5 6" type="primary">LOC105052382</name>
</gene>
<dbReference type="Pfam" id="PF20430">
    <property type="entry name" value="Eplus_motif"/>
    <property type="match status" value="1"/>
</dbReference>
<dbReference type="Pfam" id="PF01535">
    <property type="entry name" value="PPR"/>
    <property type="match status" value="4"/>
</dbReference>
<protein>
    <submittedName>
        <fullName evidence="5 6">Pentatricopeptide repeat-containing protein At3g26782, mitochondrial</fullName>
    </submittedName>
</protein>
<dbReference type="Gene3D" id="1.25.40.10">
    <property type="entry name" value="Tetratricopeptide repeat domain"/>
    <property type="match status" value="5"/>
</dbReference>
<feature type="repeat" description="PPR" evidence="2">
    <location>
        <begin position="181"/>
        <end position="215"/>
    </location>
</feature>
<dbReference type="InterPro" id="IPR032867">
    <property type="entry name" value="DYW_dom"/>
</dbReference>
<accession>A0A6I9RS52</accession>
<keyword evidence="1" id="KW-0677">Repeat</keyword>
<dbReference type="FunFam" id="1.25.40.10:FF:000366">
    <property type="entry name" value="Pentatricopeptide (PPR) repeat-containing protein"/>
    <property type="match status" value="1"/>
</dbReference>
<dbReference type="PANTHER" id="PTHR47926:SF347">
    <property type="entry name" value="PENTATRICOPEPTIDE REPEAT-CONTAINING PROTEIN"/>
    <property type="match status" value="1"/>
</dbReference>
<feature type="domain" description="DYW" evidence="3">
    <location>
        <begin position="629"/>
        <end position="721"/>
    </location>
</feature>
<dbReference type="InterPro" id="IPR011990">
    <property type="entry name" value="TPR-like_helical_dom_sf"/>
</dbReference>
<evidence type="ECO:0000256" key="1">
    <source>
        <dbReference type="ARBA" id="ARBA00022737"/>
    </source>
</evidence>
<dbReference type="RefSeq" id="XP_019711053.1">
    <property type="nucleotide sequence ID" value="XM_019855494.2"/>
</dbReference>
<dbReference type="GO" id="GO:0003723">
    <property type="term" value="F:RNA binding"/>
    <property type="evidence" value="ECO:0007669"/>
    <property type="project" value="InterPro"/>
</dbReference>
<dbReference type="Pfam" id="PF14432">
    <property type="entry name" value="DYW_deaminase"/>
    <property type="match status" value="1"/>
</dbReference>
<evidence type="ECO:0000313" key="6">
    <source>
        <dbReference type="RefSeq" id="XP_019711053.1"/>
    </source>
</evidence>